<gene>
    <name evidence="1" type="ORF">WR25_11965</name>
</gene>
<name>A0A2A2K7R3_9BILA</name>
<sequence>MASNSASIATGLNRTSFAPAARQRSRRSNAVSAVMTMIGTLALSSGRARMCPIAVMPSIPGMRRSMSSISKVSASIAASPASAFSASTMPTPATSNMSRTTRRFIRSSSMNRTFIAPWSGIREGNGSTWLRVYASCRL</sequence>
<comment type="caution">
    <text evidence="1">The sequence shown here is derived from an EMBL/GenBank/DDBJ whole genome shotgun (WGS) entry which is preliminary data.</text>
</comment>
<evidence type="ECO:0000313" key="1">
    <source>
        <dbReference type="EMBL" id="PAV69935.1"/>
    </source>
</evidence>
<evidence type="ECO:0000313" key="2">
    <source>
        <dbReference type="Proteomes" id="UP000218231"/>
    </source>
</evidence>
<reference evidence="1 2" key="1">
    <citation type="journal article" date="2017" name="Curr. Biol.">
        <title>Genome architecture and evolution of a unichromosomal asexual nematode.</title>
        <authorList>
            <person name="Fradin H."/>
            <person name="Zegar C."/>
            <person name="Gutwein M."/>
            <person name="Lucas J."/>
            <person name="Kovtun M."/>
            <person name="Corcoran D."/>
            <person name="Baugh L.R."/>
            <person name="Kiontke K."/>
            <person name="Gunsalus K."/>
            <person name="Fitch D.H."/>
            <person name="Piano F."/>
        </authorList>
    </citation>
    <scope>NUCLEOTIDE SEQUENCE [LARGE SCALE GENOMIC DNA]</scope>
    <source>
        <strain evidence="1">PF1309</strain>
    </source>
</reference>
<keyword evidence="2" id="KW-1185">Reference proteome</keyword>
<proteinExistence type="predicted"/>
<organism evidence="1 2">
    <name type="scientific">Diploscapter pachys</name>
    <dbReference type="NCBI Taxonomy" id="2018661"/>
    <lineage>
        <taxon>Eukaryota</taxon>
        <taxon>Metazoa</taxon>
        <taxon>Ecdysozoa</taxon>
        <taxon>Nematoda</taxon>
        <taxon>Chromadorea</taxon>
        <taxon>Rhabditida</taxon>
        <taxon>Rhabditina</taxon>
        <taxon>Rhabditomorpha</taxon>
        <taxon>Rhabditoidea</taxon>
        <taxon>Rhabditidae</taxon>
        <taxon>Diploscapter</taxon>
    </lineage>
</organism>
<dbReference type="EMBL" id="LIAE01009394">
    <property type="protein sequence ID" value="PAV69935.1"/>
    <property type="molecule type" value="Genomic_DNA"/>
</dbReference>
<dbReference type="AlphaFoldDB" id="A0A2A2K7R3"/>
<protein>
    <submittedName>
        <fullName evidence="1">Uncharacterized protein</fullName>
    </submittedName>
</protein>
<accession>A0A2A2K7R3</accession>
<dbReference type="Proteomes" id="UP000218231">
    <property type="component" value="Unassembled WGS sequence"/>
</dbReference>